<organism evidence="1 2">
    <name type="scientific">Yersinia pseudotuberculosis serotype I (strain IP32953)</name>
    <dbReference type="NCBI Taxonomy" id="273123"/>
    <lineage>
        <taxon>Bacteria</taxon>
        <taxon>Pseudomonadati</taxon>
        <taxon>Pseudomonadota</taxon>
        <taxon>Gammaproteobacteria</taxon>
        <taxon>Enterobacterales</taxon>
        <taxon>Yersiniaceae</taxon>
        <taxon>Yersinia</taxon>
    </lineage>
</organism>
<sequence>MASKLGNSIPKGLLIYVAREPPTILFIEPPLGGDIKISRQGGA</sequence>
<dbReference type="EMBL" id="BX936400">
    <property type="protein sequence ID" value="CAF25465.1"/>
    <property type="molecule type" value="Genomic_DNA"/>
</dbReference>
<gene>
    <name evidence="1" type="ordered locus">pYptb0023</name>
</gene>
<proteinExistence type="predicted"/>
<protein>
    <submittedName>
        <fullName evidence="1">Uncharacterized protein</fullName>
    </submittedName>
</protein>
<dbReference type="KEGG" id="yps:pYptb0023"/>
<evidence type="ECO:0000313" key="2">
    <source>
        <dbReference type="Proteomes" id="UP000001011"/>
    </source>
</evidence>
<dbReference type="Proteomes" id="UP000001011">
    <property type="component" value="Plasmid pYptb32953"/>
</dbReference>
<keyword evidence="1" id="KW-0614">Plasmid</keyword>
<evidence type="ECO:0000313" key="1">
    <source>
        <dbReference type="EMBL" id="CAF25465.1"/>
    </source>
</evidence>
<accession>Q663D1</accession>
<reference evidence="1 2" key="1">
    <citation type="journal article" date="2004" name="Proc. Natl. Acad. Sci. U.S.A.">
        <title>Insights into the evolution of Yersinia pestis through whole-genome comparison with Yersinia pseudotuberculosis.</title>
        <authorList>
            <person name="Chain P.S.G."/>
            <person name="Carniel E."/>
            <person name="Larimer F.W."/>
            <person name="Lamerdin J."/>
            <person name="Stoutland P.O."/>
            <person name="Regala W.M."/>
            <person name="Georgescu A.M."/>
            <person name="Vergez L.M."/>
            <person name="Land M.L."/>
            <person name="Motin V.L."/>
            <person name="Brubaker R.R."/>
            <person name="Fowler J."/>
            <person name="Hinnebusch J."/>
            <person name="Marceau M."/>
            <person name="Medigue C."/>
            <person name="Simonet M."/>
            <person name="Chenal-Francisque V."/>
            <person name="Souza B."/>
            <person name="Dacheux D."/>
            <person name="Elliott J.M."/>
            <person name="Derbise A."/>
            <person name="Hauser L.J."/>
            <person name="Garcia E."/>
        </authorList>
    </citation>
    <scope>NUCLEOTIDE SEQUENCE [LARGE SCALE GENOMIC DNA]</scope>
    <source>
        <strain evidence="2">IP32953</strain>
        <plasmid evidence="2">Plasmid pYptb32953</plasmid>
    </source>
</reference>
<geneLocation type="plasmid" evidence="1 2">
    <name>pYptb32953</name>
</geneLocation>
<name>Q663D1_YERPS</name>
<dbReference type="AlphaFoldDB" id="Q663D1"/>